<dbReference type="AlphaFoldDB" id="A0A7I8LHE8"/>
<evidence type="ECO:0000313" key="1">
    <source>
        <dbReference type="EMBL" id="CAA7408634.1"/>
    </source>
</evidence>
<reference evidence="1" key="1">
    <citation type="submission" date="2020-02" db="EMBL/GenBank/DDBJ databases">
        <authorList>
            <person name="Scholz U."/>
            <person name="Mascher M."/>
            <person name="Fiebig A."/>
        </authorList>
    </citation>
    <scope>NUCLEOTIDE SEQUENCE</scope>
</reference>
<protein>
    <submittedName>
        <fullName evidence="1">Uncharacterized protein</fullName>
    </submittedName>
</protein>
<keyword evidence="2" id="KW-1185">Reference proteome</keyword>
<sequence length="46" mass="5016">MNKSVNRITGSFMDHYPPSSCAKDLAFSDGTAATSRFNIHSRVPCP</sequence>
<dbReference type="EMBL" id="LR746278">
    <property type="protein sequence ID" value="CAA7408634.1"/>
    <property type="molecule type" value="Genomic_DNA"/>
</dbReference>
<accession>A0A7I8LHE8</accession>
<name>A0A7I8LHE8_SPIIN</name>
<evidence type="ECO:0000313" key="2">
    <source>
        <dbReference type="Proteomes" id="UP000663760"/>
    </source>
</evidence>
<gene>
    <name evidence="1" type="ORF">SI8410_15019312</name>
</gene>
<dbReference type="Proteomes" id="UP000663760">
    <property type="component" value="Chromosome 15"/>
</dbReference>
<proteinExistence type="predicted"/>
<organism evidence="1 2">
    <name type="scientific">Spirodela intermedia</name>
    <name type="common">Intermediate duckweed</name>
    <dbReference type="NCBI Taxonomy" id="51605"/>
    <lineage>
        <taxon>Eukaryota</taxon>
        <taxon>Viridiplantae</taxon>
        <taxon>Streptophyta</taxon>
        <taxon>Embryophyta</taxon>
        <taxon>Tracheophyta</taxon>
        <taxon>Spermatophyta</taxon>
        <taxon>Magnoliopsida</taxon>
        <taxon>Liliopsida</taxon>
        <taxon>Araceae</taxon>
        <taxon>Lemnoideae</taxon>
        <taxon>Spirodela</taxon>
    </lineage>
</organism>